<feature type="binding site" evidence="10">
    <location>
        <position position="29"/>
    </location>
    <ligand>
        <name>Zn(2+)</name>
        <dbReference type="ChEBI" id="CHEBI:29105"/>
    </ligand>
</feature>
<dbReference type="AlphaFoldDB" id="A0A2N9VWS0"/>
<evidence type="ECO:0000256" key="1">
    <source>
        <dbReference type="ARBA" id="ARBA00002285"/>
    </source>
</evidence>
<dbReference type="EMBL" id="MZMT01000035">
    <property type="protein sequence ID" value="PIO43938.1"/>
    <property type="molecule type" value="Genomic_DNA"/>
</dbReference>
<evidence type="ECO:0000256" key="5">
    <source>
        <dbReference type="ARBA" id="ARBA00022723"/>
    </source>
</evidence>
<protein>
    <recommendedName>
        <fullName evidence="4 9">6-carboxy-5,6,7,8-tetrahydropterin synthase</fullName>
        <ecNumber evidence="9">4.-.-.-</ecNumber>
    </recommendedName>
</protein>
<evidence type="ECO:0000256" key="6">
    <source>
        <dbReference type="ARBA" id="ARBA00022833"/>
    </source>
</evidence>
<evidence type="ECO:0000256" key="7">
    <source>
        <dbReference type="ARBA" id="ARBA00023239"/>
    </source>
</evidence>
<evidence type="ECO:0000256" key="4">
    <source>
        <dbReference type="ARBA" id="ARBA00018141"/>
    </source>
</evidence>
<dbReference type="GO" id="GO:0008616">
    <property type="term" value="P:tRNA queuosine(34) biosynthetic process"/>
    <property type="evidence" value="ECO:0007669"/>
    <property type="project" value="UniProtKB-KW"/>
</dbReference>
<comment type="cofactor">
    <cofactor evidence="9 10">
        <name>Zn(2+)</name>
        <dbReference type="ChEBI" id="CHEBI:29105"/>
    </cofactor>
    <text evidence="9 10">Binds 1 zinc ion per subunit.</text>
</comment>
<dbReference type="KEGG" id="pht:BLM14_19290"/>
<gene>
    <name evidence="11" type="ORF">B5P45_15285</name>
</gene>
<keyword evidence="12" id="KW-1185">Reference proteome</keyword>
<comment type="function">
    <text evidence="1">Catalyzes the conversion of 7,8-dihydroneopterin triphosphate (H2NTP) to 6-carboxy-5,6,7,8-tetrahydropterin (CPH4) and acetaldehyde.</text>
</comment>
<evidence type="ECO:0000256" key="9">
    <source>
        <dbReference type="PIRNR" id="PIRNR006113"/>
    </source>
</evidence>
<reference evidence="11 12" key="1">
    <citation type="journal article" date="2017" name="Int J Environ Stud">
        <title>Does the Miocene-Pliocene relict legume Oxytropis triphylla form nitrogen-fixing nodules with a combination of bacterial strains?</title>
        <authorList>
            <person name="Safronova V."/>
            <person name="Belimov A."/>
            <person name="Sazanova A."/>
            <person name="Kuznetsova I."/>
            <person name="Popova J."/>
            <person name="Andronov E."/>
            <person name="Verkhozina A."/>
            <person name="Tikhonovich I."/>
        </authorList>
    </citation>
    <scope>NUCLEOTIDE SEQUENCE [LARGE SCALE GENOMIC DNA]</scope>
    <source>
        <strain evidence="11 12">Tri-38</strain>
    </source>
</reference>
<comment type="pathway">
    <text evidence="2 9">Purine metabolism; 7-cyano-7-deazaguanine biosynthesis.</text>
</comment>
<dbReference type="PIRSF" id="PIRSF006113">
    <property type="entry name" value="PTP_synth"/>
    <property type="match status" value="1"/>
</dbReference>
<comment type="caution">
    <text evidence="11">The sequence shown here is derived from an EMBL/GenBank/DDBJ whole genome shotgun (WGS) entry which is preliminary data.</text>
</comment>
<evidence type="ECO:0000256" key="10">
    <source>
        <dbReference type="PIRSR" id="PIRSR006113-2"/>
    </source>
</evidence>
<sequence length="128" mass="14493">MRIFNEFTFEAAHHLPHIFPDGHINTRLHGHSFRVRVTLEGKPDSRTGLISDLGAVKSAFDSAVEQLDHRYLNEIKGLETPTLENIAMWLWRHFAPALPGLAQVGVYRDTCGEGCEYQGEFEMERTAA</sequence>
<dbReference type="PANTHER" id="PTHR12589:SF7">
    <property type="entry name" value="6-PYRUVOYL TETRAHYDROBIOPTERIN SYNTHASE"/>
    <property type="match status" value="1"/>
</dbReference>
<evidence type="ECO:0000313" key="12">
    <source>
        <dbReference type="Proteomes" id="UP000232163"/>
    </source>
</evidence>
<comment type="catalytic activity">
    <reaction evidence="8 9">
        <text>7,8-dihydroneopterin 3'-triphosphate + H2O = 6-carboxy-5,6,7,8-tetrahydropterin + triphosphate + acetaldehyde + 2 H(+)</text>
        <dbReference type="Rhea" id="RHEA:27966"/>
        <dbReference type="ChEBI" id="CHEBI:15343"/>
        <dbReference type="ChEBI" id="CHEBI:15377"/>
        <dbReference type="ChEBI" id="CHEBI:15378"/>
        <dbReference type="ChEBI" id="CHEBI:18036"/>
        <dbReference type="ChEBI" id="CHEBI:58462"/>
        <dbReference type="ChEBI" id="CHEBI:61032"/>
        <dbReference type="EC" id="4.1.2.50"/>
    </reaction>
</comment>
<feature type="binding site" evidence="10">
    <location>
        <position position="13"/>
    </location>
    <ligand>
        <name>Zn(2+)</name>
        <dbReference type="ChEBI" id="CHEBI:29105"/>
    </ligand>
</feature>
<dbReference type="GO" id="GO:0070497">
    <property type="term" value="F:6-carboxytetrahydropterin synthase activity"/>
    <property type="evidence" value="ECO:0007669"/>
    <property type="project" value="UniProtKB-EC"/>
</dbReference>
<dbReference type="RefSeq" id="WP_100000909.1">
    <property type="nucleotide sequence ID" value="NZ_CP017940.1"/>
</dbReference>
<evidence type="ECO:0000256" key="8">
    <source>
        <dbReference type="ARBA" id="ARBA00048807"/>
    </source>
</evidence>
<dbReference type="PANTHER" id="PTHR12589">
    <property type="entry name" value="PYRUVOYL TETRAHYDROBIOPTERIN SYNTHASE"/>
    <property type="match status" value="1"/>
</dbReference>
<dbReference type="InterPro" id="IPR007115">
    <property type="entry name" value="6-PTP_synth/QueD"/>
</dbReference>
<evidence type="ECO:0000313" key="11">
    <source>
        <dbReference type="EMBL" id="PIO43938.1"/>
    </source>
</evidence>
<organism evidence="11 12">
    <name type="scientific">Phyllobacterium zundukense</name>
    <dbReference type="NCBI Taxonomy" id="1867719"/>
    <lineage>
        <taxon>Bacteria</taxon>
        <taxon>Pseudomonadati</taxon>
        <taxon>Pseudomonadota</taxon>
        <taxon>Alphaproteobacteria</taxon>
        <taxon>Hyphomicrobiales</taxon>
        <taxon>Phyllobacteriaceae</taxon>
        <taxon>Phyllobacterium</taxon>
    </lineage>
</organism>
<keyword evidence="5 9" id="KW-0479">Metal-binding</keyword>
<dbReference type="Pfam" id="PF01242">
    <property type="entry name" value="PTPS"/>
    <property type="match status" value="1"/>
</dbReference>
<proteinExistence type="inferred from homology"/>
<evidence type="ECO:0000256" key="2">
    <source>
        <dbReference type="ARBA" id="ARBA00005061"/>
    </source>
</evidence>
<accession>A0A2N9VWS0</accession>
<dbReference type="SUPFAM" id="SSF55620">
    <property type="entry name" value="Tetrahydrobiopterin biosynthesis enzymes-like"/>
    <property type="match status" value="1"/>
</dbReference>
<keyword evidence="7 9" id="KW-0456">Lyase</keyword>
<name>A0A2N9VWS0_9HYPH</name>
<evidence type="ECO:0000256" key="3">
    <source>
        <dbReference type="ARBA" id="ARBA00008900"/>
    </source>
</evidence>
<keyword evidence="6 9" id="KW-0862">Zinc</keyword>
<dbReference type="InterPro" id="IPR038418">
    <property type="entry name" value="6-PTP_synth/QueD_sf"/>
</dbReference>
<keyword evidence="9" id="KW-0671">Queuosine biosynthesis</keyword>
<dbReference type="GO" id="GO:0046872">
    <property type="term" value="F:metal ion binding"/>
    <property type="evidence" value="ECO:0007669"/>
    <property type="project" value="UniProtKB-KW"/>
</dbReference>
<comment type="similarity">
    <text evidence="3 9">Belongs to the PTPS family. QueD subfamily.</text>
</comment>
<dbReference type="OrthoDB" id="9804698at2"/>
<dbReference type="Gene3D" id="3.30.479.10">
    <property type="entry name" value="6-pyruvoyl tetrahydropterin synthase/QueD"/>
    <property type="match status" value="1"/>
</dbReference>
<dbReference type="EC" id="4.-.-.-" evidence="9"/>
<dbReference type="UniPathway" id="UPA00391"/>
<dbReference type="Proteomes" id="UP000232163">
    <property type="component" value="Unassembled WGS sequence"/>
</dbReference>
<feature type="binding site" evidence="10">
    <location>
        <position position="31"/>
    </location>
    <ligand>
        <name>Zn(2+)</name>
        <dbReference type="ChEBI" id="CHEBI:29105"/>
    </ligand>
</feature>